<feature type="domain" description="Solute-binding protein family 3/N-terminal" evidence="2">
    <location>
        <begin position="23"/>
        <end position="240"/>
    </location>
</feature>
<feature type="chain" id="PRO_5036880542" evidence="1">
    <location>
        <begin position="21"/>
        <end position="242"/>
    </location>
</feature>
<dbReference type="RefSeq" id="WP_037162077.1">
    <property type="nucleotide sequence ID" value="NZ_CAJXID010000029.1"/>
</dbReference>
<gene>
    <name evidence="3" type="ORF">GV68_21295</name>
</gene>
<keyword evidence="1" id="KW-0732">Signal</keyword>
<dbReference type="SMART" id="SM00062">
    <property type="entry name" value="PBPb"/>
    <property type="match status" value="1"/>
</dbReference>
<evidence type="ECO:0000313" key="3">
    <source>
        <dbReference type="EMBL" id="KEQ09886.1"/>
    </source>
</evidence>
<dbReference type="InterPro" id="IPR001638">
    <property type="entry name" value="Solute-binding_3/MltF_N"/>
</dbReference>
<comment type="caution">
    <text evidence="3">The sequence shown here is derived from an EMBL/GenBank/DDBJ whole genome shotgun (WGS) entry which is preliminary data.</text>
</comment>
<evidence type="ECO:0000313" key="4">
    <source>
        <dbReference type="Proteomes" id="UP000052167"/>
    </source>
</evidence>
<proteinExistence type="predicted"/>
<reference evidence="3 4" key="1">
    <citation type="submission" date="2014-06" db="EMBL/GenBank/DDBJ databases">
        <title>Rhizobium pelagicum/R2-400B4.</title>
        <authorList>
            <person name="Kimes N.E."/>
            <person name="Lopez-Perez M."/>
        </authorList>
    </citation>
    <scope>NUCLEOTIDE SEQUENCE [LARGE SCALE GENOMIC DNA]</scope>
    <source>
        <strain evidence="3 4">R2-400B4</strain>
    </source>
</reference>
<evidence type="ECO:0000259" key="2">
    <source>
        <dbReference type="SMART" id="SM00062"/>
    </source>
</evidence>
<dbReference type="AlphaFoldDB" id="A0A922TBW8"/>
<dbReference type="SUPFAM" id="SSF53850">
    <property type="entry name" value="Periplasmic binding protein-like II"/>
    <property type="match status" value="1"/>
</dbReference>
<keyword evidence="4" id="KW-1185">Reference proteome</keyword>
<dbReference type="Gene3D" id="3.40.190.10">
    <property type="entry name" value="Periplasmic binding protein-like II"/>
    <property type="match status" value="2"/>
</dbReference>
<accession>A0A922TBW8</accession>
<dbReference type="PANTHER" id="PTHR38834:SF3">
    <property type="entry name" value="SOLUTE-BINDING PROTEIN FAMILY 3_N-TERMINAL DOMAIN-CONTAINING PROTEIN"/>
    <property type="match status" value="1"/>
</dbReference>
<feature type="signal peptide" evidence="1">
    <location>
        <begin position="1"/>
        <end position="20"/>
    </location>
</feature>
<dbReference type="Proteomes" id="UP000052167">
    <property type="component" value="Unassembled WGS sequence"/>
</dbReference>
<dbReference type="Pfam" id="PF00497">
    <property type="entry name" value="SBP_bac_3"/>
    <property type="match status" value="1"/>
</dbReference>
<dbReference type="EMBL" id="JOKJ01000005">
    <property type="protein sequence ID" value="KEQ09886.1"/>
    <property type="molecule type" value="Genomic_DNA"/>
</dbReference>
<name>A0A922TBW8_9HYPH</name>
<organism evidence="3 4">
    <name type="scientific">Pseudorhizobium pelagicum</name>
    <dbReference type="NCBI Taxonomy" id="1509405"/>
    <lineage>
        <taxon>Bacteria</taxon>
        <taxon>Pseudomonadati</taxon>
        <taxon>Pseudomonadota</taxon>
        <taxon>Alphaproteobacteria</taxon>
        <taxon>Hyphomicrobiales</taxon>
        <taxon>Rhizobiaceae</taxon>
        <taxon>Rhizobium/Agrobacterium group</taxon>
        <taxon>Pseudorhizobium</taxon>
    </lineage>
</organism>
<evidence type="ECO:0000256" key="1">
    <source>
        <dbReference type="SAM" id="SignalP"/>
    </source>
</evidence>
<dbReference type="PANTHER" id="PTHR38834">
    <property type="entry name" value="PERIPLASMIC SUBSTRATE BINDING PROTEIN FAMILY 3"/>
    <property type="match status" value="1"/>
</dbReference>
<protein>
    <submittedName>
        <fullName evidence="3">ABC transporter substrate-binding protein</fullName>
    </submittedName>
</protein>
<sequence length="242" mass="26229">MIHIVVLLLVGLMPSSTAFAQETLTFTTEAYPPFSYRDDTGTNRGAGVDQVTTILADVDSPFRIEIMPWARAIALAETQPMHCVFAAARTPEREKRFKWVLPLFVDRAILVTRQGSGLASLDIEAAKGRLVGTHRADYTEVLLKEMGFGSVDVSADFGTTVRKLVEGRIELMPMSESVFLEMLAQGTPLEQGVTLSTQPLGFACNLGVPDALIAQMQAALDALISTGGQDRILASYGVARPR</sequence>